<dbReference type="GO" id="GO:0007346">
    <property type="term" value="P:regulation of mitotic cell cycle"/>
    <property type="evidence" value="ECO:0007669"/>
    <property type="project" value="TreeGrafter"/>
</dbReference>
<evidence type="ECO:0000256" key="4">
    <source>
        <dbReference type="ARBA" id="ARBA00022679"/>
    </source>
</evidence>
<feature type="region of interest" description="Disordered" evidence="12">
    <location>
        <begin position="368"/>
        <end position="390"/>
    </location>
</feature>
<reference evidence="14 15" key="1">
    <citation type="journal article" date="2017" name="Curr. Biol.">
        <title>Genome architecture and evolution of a unichromosomal asexual nematode.</title>
        <authorList>
            <person name="Fradin H."/>
            <person name="Zegar C."/>
            <person name="Gutwein M."/>
            <person name="Lucas J."/>
            <person name="Kovtun M."/>
            <person name="Corcoran D."/>
            <person name="Baugh L.R."/>
            <person name="Kiontke K."/>
            <person name="Gunsalus K."/>
            <person name="Fitch D.H."/>
            <person name="Piano F."/>
        </authorList>
    </citation>
    <scope>NUCLEOTIDE SEQUENCE [LARGE SCALE GENOMIC DNA]</scope>
    <source>
        <strain evidence="14">PF1309</strain>
    </source>
</reference>
<dbReference type="Gene3D" id="1.10.510.10">
    <property type="entry name" value="Transferase(Phosphotransferase) domain 1"/>
    <property type="match status" value="1"/>
</dbReference>
<evidence type="ECO:0000256" key="11">
    <source>
        <dbReference type="RuleBase" id="RU000304"/>
    </source>
</evidence>
<evidence type="ECO:0000259" key="13">
    <source>
        <dbReference type="PROSITE" id="PS50011"/>
    </source>
</evidence>
<dbReference type="PROSITE" id="PS50011">
    <property type="entry name" value="PROTEIN_KINASE_DOM"/>
    <property type="match status" value="1"/>
</dbReference>
<evidence type="ECO:0000256" key="12">
    <source>
        <dbReference type="SAM" id="MobiDB-lite"/>
    </source>
</evidence>
<keyword evidence="3 11" id="KW-0723">Serine/threonine-protein kinase</keyword>
<comment type="catalytic activity">
    <reaction evidence="8">
        <text>L-threonyl-[protein] + ATP = O-phospho-L-threonyl-[protein] + ADP + H(+)</text>
        <dbReference type="Rhea" id="RHEA:46608"/>
        <dbReference type="Rhea" id="RHEA-COMP:11060"/>
        <dbReference type="Rhea" id="RHEA-COMP:11605"/>
        <dbReference type="ChEBI" id="CHEBI:15378"/>
        <dbReference type="ChEBI" id="CHEBI:30013"/>
        <dbReference type="ChEBI" id="CHEBI:30616"/>
        <dbReference type="ChEBI" id="CHEBI:61977"/>
        <dbReference type="ChEBI" id="CHEBI:456216"/>
        <dbReference type="EC" id="2.7.11.22"/>
    </reaction>
</comment>
<dbReference type="EC" id="2.7.11.22" evidence="2"/>
<keyword evidence="15" id="KW-1185">Reference proteome</keyword>
<dbReference type="EMBL" id="LIAE01006384">
    <property type="protein sequence ID" value="PAV90242.1"/>
    <property type="molecule type" value="Genomic_DNA"/>
</dbReference>
<dbReference type="SMART" id="SM00220">
    <property type="entry name" value="S_TKc"/>
    <property type="match status" value="1"/>
</dbReference>
<comment type="similarity">
    <text evidence="1">Belongs to the protein kinase superfamily. CMGC Ser/Thr protein kinase family. CDC2/CDKX subfamily.</text>
</comment>
<gene>
    <name evidence="14" type="ORF">WR25_18240</name>
</gene>
<keyword evidence="4" id="KW-0808">Transferase</keyword>
<comment type="caution">
    <text evidence="14">The sequence shown here is derived from an EMBL/GenBank/DDBJ whole genome shotgun (WGS) entry which is preliminary data.</text>
</comment>
<evidence type="ECO:0000313" key="14">
    <source>
        <dbReference type="EMBL" id="PAV90242.1"/>
    </source>
</evidence>
<dbReference type="FunFam" id="3.30.200.20:FF:000124">
    <property type="entry name" value="Cyclin-dependent kinase 4"/>
    <property type="match status" value="1"/>
</dbReference>
<evidence type="ECO:0000256" key="3">
    <source>
        <dbReference type="ARBA" id="ARBA00022527"/>
    </source>
</evidence>
<dbReference type="PROSITE" id="PS00108">
    <property type="entry name" value="PROTEIN_KINASE_ST"/>
    <property type="match status" value="1"/>
</dbReference>
<keyword evidence="6" id="KW-0418">Kinase</keyword>
<dbReference type="Pfam" id="PF00069">
    <property type="entry name" value="Pkinase"/>
    <property type="match status" value="1"/>
</dbReference>
<dbReference type="InterPro" id="IPR000719">
    <property type="entry name" value="Prot_kinase_dom"/>
</dbReference>
<dbReference type="STRING" id="2018661.A0A2A2LVK5"/>
<dbReference type="GO" id="GO:0005634">
    <property type="term" value="C:nucleus"/>
    <property type="evidence" value="ECO:0007669"/>
    <property type="project" value="TreeGrafter"/>
</dbReference>
<keyword evidence="5 10" id="KW-0547">Nucleotide-binding</keyword>
<evidence type="ECO:0000256" key="5">
    <source>
        <dbReference type="ARBA" id="ARBA00022741"/>
    </source>
</evidence>
<dbReference type="AlphaFoldDB" id="A0A2A2LVK5"/>
<dbReference type="PROSITE" id="PS00107">
    <property type="entry name" value="PROTEIN_KINASE_ATP"/>
    <property type="match status" value="1"/>
</dbReference>
<evidence type="ECO:0000256" key="1">
    <source>
        <dbReference type="ARBA" id="ARBA00006485"/>
    </source>
</evidence>
<evidence type="ECO:0000256" key="10">
    <source>
        <dbReference type="PROSITE-ProRule" id="PRU10141"/>
    </source>
</evidence>
<dbReference type="SUPFAM" id="SSF56112">
    <property type="entry name" value="Protein kinase-like (PK-like)"/>
    <property type="match status" value="1"/>
</dbReference>
<dbReference type="GO" id="GO:0004693">
    <property type="term" value="F:cyclin-dependent protein serine/threonine kinase activity"/>
    <property type="evidence" value="ECO:0007669"/>
    <property type="project" value="UniProtKB-EC"/>
</dbReference>
<evidence type="ECO:0000256" key="6">
    <source>
        <dbReference type="ARBA" id="ARBA00022777"/>
    </source>
</evidence>
<dbReference type="PANTHER" id="PTHR24056:SF508">
    <property type="entry name" value="CYCLIN-DEPENDENT KINASE 10"/>
    <property type="match status" value="1"/>
</dbReference>
<dbReference type="InterPro" id="IPR011009">
    <property type="entry name" value="Kinase-like_dom_sf"/>
</dbReference>
<evidence type="ECO:0000313" key="15">
    <source>
        <dbReference type="Proteomes" id="UP000218231"/>
    </source>
</evidence>
<sequence>MKIRMAEKWEEIDALLKMSLNSSSLAVTPSSSTSESRPLRYTSIFDCKEKAVSQEDIGYGSCRQVNEFEKLNRIGEGTYGIVYRARDTVSNEIVALKKVRIDEKQSSAAGISESALREITILKRVKHDNVVHLKEIAVSKDIKGMFLVMEYCEQDLATLLDHLQVPFMVAEVKCILIQLLTATAYLHENFIIHRDLKVSNLLLTAGGILKVADFGLARIFGEENMRMTPRVVTLWYRCPELLLGSTTQTPGVDIWAIGCILGELLLHRPLLPGKTEIEQMDKIIQLLGTPTTKIWPAINELPALKSFDLKPQPFNNIKVVFENVSPTGCELLNLLFTYDPSKRLSAAIAAKHPYFTESPLPCDPSVMPSYPQIRNSRKRKSTNVSTVTVS</sequence>
<dbReference type="InterPro" id="IPR017441">
    <property type="entry name" value="Protein_kinase_ATP_BS"/>
</dbReference>
<feature type="domain" description="Protein kinase" evidence="13">
    <location>
        <begin position="68"/>
        <end position="355"/>
    </location>
</feature>
<evidence type="ECO:0000256" key="8">
    <source>
        <dbReference type="ARBA" id="ARBA00047811"/>
    </source>
</evidence>
<keyword evidence="7 10" id="KW-0067">ATP-binding</keyword>
<protein>
    <recommendedName>
        <fullName evidence="2">cyclin-dependent kinase</fullName>
        <ecNumber evidence="2">2.7.11.22</ecNumber>
    </recommendedName>
</protein>
<dbReference type="GO" id="GO:0005524">
    <property type="term" value="F:ATP binding"/>
    <property type="evidence" value="ECO:0007669"/>
    <property type="project" value="UniProtKB-UniRule"/>
</dbReference>
<evidence type="ECO:0000256" key="2">
    <source>
        <dbReference type="ARBA" id="ARBA00012425"/>
    </source>
</evidence>
<dbReference type="InterPro" id="IPR008271">
    <property type="entry name" value="Ser/Thr_kinase_AS"/>
</dbReference>
<organism evidence="14 15">
    <name type="scientific">Diploscapter pachys</name>
    <dbReference type="NCBI Taxonomy" id="2018661"/>
    <lineage>
        <taxon>Eukaryota</taxon>
        <taxon>Metazoa</taxon>
        <taxon>Ecdysozoa</taxon>
        <taxon>Nematoda</taxon>
        <taxon>Chromadorea</taxon>
        <taxon>Rhabditida</taxon>
        <taxon>Rhabditina</taxon>
        <taxon>Rhabditomorpha</taxon>
        <taxon>Rhabditoidea</taxon>
        <taxon>Rhabditidae</taxon>
        <taxon>Diploscapter</taxon>
    </lineage>
</organism>
<feature type="binding site" evidence="10">
    <location>
        <position position="97"/>
    </location>
    <ligand>
        <name>ATP</name>
        <dbReference type="ChEBI" id="CHEBI:30616"/>
    </ligand>
</feature>
<dbReference type="PANTHER" id="PTHR24056">
    <property type="entry name" value="CELL DIVISION PROTEIN KINASE"/>
    <property type="match status" value="1"/>
</dbReference>
<dbReference type="FunFam" id="1.10.510.10:FF:000533">
    <property type="entry name" value="cyclin-dependent kinase 10"/>
    <property type="match status" value="1"/>
</dbReference>
<evidence type="ECO:0000256" key="7">
    <source>
        <dbReference type="ARBA" id="ARBA00022840"/>
    </source>
</evidence>
<accession>A0A2A2LVK5</accession>
<proteinExistence type="inferred from homology"/>
<comment type="catalytic activity">
    <reaction evidence="9">
        <text>L-seryl-[protein] + ATP = O-phospho-L-seryl-[protein] + ADP + H(+)</text>
        <dbReference type="Rhea" id="RHEA:17989"/>
        <dbReference type="Rhea" id="RHEA-COMP:9863"/>
        <dbReference type="Rhea" id="RHEA-COMP:11604"/>
        <dbReference type="ChEBI" id="CHEBI:15378"/>
        <dbReference type="ChEBI" id="CHEBI:29999"/>
        <dbReference type="ChEBI" id="CHEBI:30616"/>
        <dbReference type="ChEBI" id="CHEBI:83421"/>
        <dbReference type="ChEBI" id="CHEBI:456216"/>
        <dbReference type="EC" id="2.7.11.22"/>
    </reaction>
</comment>
<dbReference type="OrthoDB" id="1732493at2759"/>
<evidence type="ECO:0000256" key="9">
    <source>
        <dbReference type="ARBA" id="ARBA00048367"/>
    </source>
</evidence>
<dbReference type="Proteomes" id="UP000218231">
    <property type="component" value="Unassembled WGS sequence"/>
</dbReference>
<dbReference type="Gene3D" id="3.30.200.20">
    <property type="entry name" value="Phosphorylase Kinase, domain 1"/>
    <property type="match status" value="1"/>
</dbReference>
<name>A0A2A2LVK5_9BILA</name>
<dbReference type="InterPro" id="IPR050108">
    <property type="entry name" value="CDK"/>
</dbReference>